<dbReference type="SUPFAM" id="SSF81606">
    <property type="entry name" value="PP2C-like"/>
    <property type="match status" value="1"/>
</dbReference>
<dbReference type="Gene3D" id="3.60.40.10">
    <property type="entry name" value="PPM-type phosphatase domain"/>
    <property type="match status" value="1"/>
</dbReference>
<dbReference type="Pfam" id="PF01590">
    <property type="entry name" value="GAF"/>
    <property type="match status" value="1"/>
</dbReference>
<comment type="caution">
    <text evidence="4">The sequence shown here is derived from an EMBL/GenBank/DDBJ whole genome shotgun (WGS) entry which is preliminary data.</text>
</comment>
<evidence type="ECO:0000259" key="2">
    <source>
        <dbReference type="SMART" id="SM00065"/>
    </source>
</evidence>
<dbReference type="PANTHER" id="PTHR43156">
    <property type="entry name" value="STAGE II SPORULATION PROTEIN E-RELATED"/>
    <property type="match status" value="1"/>
</dbReference>
<proteinExistence type="predicted"/>
<feature type="domain" description="PPM-type phosphatase" evidence="3">
    <location>
        <begin position="221"/>
        <end position="444"/>
    </location>
</feature>
<name>A0A3N9XR38_9ACTN</name>
<dbReference type="InterPro" id="IPR001932">
    <property type="entry name" value="PPM-type_phosphatase-like_dom"/>
</dbReference>
<protein>
    <submittedName>
        <fullName evidence="4">Serine/threonine protein phosphatase</fullName>
    </submittedName>
</protein>
<dbReference type="Pfam" id="PF07228">
    <property type="entry name" value="SpoIIE"/>
    <property type="match status" value="1"/>
</dbReference>
<gene>
    <name evidence="4" type="ORF">DDE19_20075</name>
</gene>
<accession>A0A3N9XR38</accession>
<dbReference type="RefSeq" id="WP_124820858.1">
    <property type="nucleotide sequence ID" value="NZ_QDGB01000280.1"/>
</dbReference>
<dbReference type="SUPFAM" id="SSF55781">
    <property type="entry name" value="GAF domain-like"/>
    <property type="match status" value="1"/>
</dbReference>
<dbReference type="SMART" id="SM00331">
    <property type="entry name" value="PP2C_SIG"/>
    <property type="match status" value="1"/>
</dbReference>
<dbReference type="Gene3D" id="3.30.450.40">
    <property type="match status" value="1"/>
</dbReference>
<dbReference type="OrthoDB" id="5241041at2"/>
<organism evidence="4 5">
    <name type="scientific">Micromonospora ureilytica</name>
    <dbReference type="NCBI Taxonomy" id="709868"/>
    <lineage>
        <taxon>Bacteria</taxon>
        <taxon>Bacillati</taxon>
        <taxon>Actinomycetota</taxon>
        <taxon>Actinomycetes</taxon>
        <taxon>Micromonosporales</taxon>
        <taxon>Micromonosporaceae</taxon>
        <taxon>Micromonospora</taxon>
    </lineage>
</organism>
<dbReference type="Proteomes" id="UP000278981">
    <property type="component" value="Unassembled WGS sequence"/>
</dbReference>
<dbReference type="AlphaFoldDB" id="A0A3N9XR38"/>
<sequence length="448" mass="48123">MTQSTQDRPRVLDPARVSAVYRTGLLDTGPDVAFDRLTGLAATLLGTPFAFVTLVDETRSFWKSCIGVSSTDLADRQNTVQQSFCRYVIESDAELIVDDARADPRTADNPSIELMGVAAWAGFPVRSPDGHVLGTFCAVDTSTRHWTPHDIEVLKTLALAAAGEIALREAVEDAETATIHAQAATTRANAATADARAAANQAQQLADTLQESLLPPHLPQVPGVEIAVRYRRGAGGTAEVLGDFYDVFPSARDTWAVVVGDVCGKGPQAAKTTALARYTLRATAGRFITPSRNLATLNTTVRAWQTKDPRFLTAAYATLRLHPKGISAQISCAGHEPALIRRADGRVEPFGHHGVAIGLIDHPVLRDKRTVLRPGDSLILYTDGVTEGRRADSRDLFGVERLYELLADNKATSAGQLVDAIDNAVSTFTAGHVHDDTVILVIHLPATR</sequence>
<dbReference type="InterPro" id="IPR052016">
    <property type="entry name" value="Bact_Sigma-Reg"/>
</dbReference>
<evidence type="ECO:0000313" key="5">
    <source>
        <dbReference type="Proteomes" id="UP000278981"/>
    </source>
</evidence>
<dbReference type="InterPro" id="IPR003018">
    <property type="entry name" value="GAF"/>
</dbReference>
<dbReference type="EMBL" id="QDGB01000280">
    <property type="protein sequence ID" value="RQX15410.1"/>
    <property type="molecule type" value="Genomic_DNA"/>
</dbReference>
<evidence type="ECO:0000256" key="1">
    <source>
        <dbReference type="ARBA" id="ARBA00022801"/>
    </source>
</evidence>
<dbReference type="GO" id="GO:0016791">
    <property type="term" value="F:phosphatase activity"/>
    <property type="evidence" value="ECO:0007669"/>
    <property type="project" value="TreeGrafter"/>
</dbReference>
<dbReference type="InterPro" id="IPR029016">
    <property type="entry name" value="GAF-like_dom_sf"/>
</dbReference>
<keyword evidence="1" id="KW-0378">Hydrolase</keyword>
<dbReference type="InterPro" id="IPR036457">
    <property type="entry name" value="PPM-type-like_dom_sf"/>
</dbReference>
<dbReference type="SMART" id="SM00065">
    <property type="entry name" value="GAF"/>
    <property type="match status" value="1"/>
</dbReference>
<evidence type="ECO:0000259" key="3">
    <source>
        <dbReference type="SMART" id="SM00331"/>
    </source>
</evidence>
<reference evidence="4 5" key="1">
    <citation type="submission" date="2018-04" db="EMBL/GenBank/DDBJ databases">
        <title>Micromonosporas from Atacama Desert.</title>
        <authorList>
            <person name="Carro L."/>
            <person name="Klenk H.-P."/>
            <person name="Goodfellow M."/>
        </authorList>
    </citation>
    <scope>NUCLEOTIDE SEQUENCE [LARGE SCALE GENOMIC DNA]</scope>
    <source>
        <strain evidence="4 5">LB19</strain>
    </source>
</reference>
<feature type="domain" description="GAF" evidence="2">
    <location>
        <begin position="29"/>
        <end position="175"/>
    </location>
</feature>
<evidence type="ECO:0000313" key="4">
    <source>
        <dbReference type="EMBL" id="RQX15410.1"/>
    </source>
</evidence>
<dbReference type="PANTHER" id="PTHR43156:SF2">
    <property type="entry name" value="STAGE II SPORULATION PROTEIN E"/>
    <property type="match status" value="1"/>
</dbReference>